<name>A0A939S9G1_9BRAD</name>
<accession>A0A939S9G1</accession>
<dbReference type="EMBL" id="CP086136">
    <property type="protein sequence ID" value="UEM11965.1"/>
    <property type="molecule type" value="Genomic_DNA"/>
</dbReference>
<protein>
    <submittedName>
        <fullName evidence="1">Uncharacterized protein</fullName>
    </submittedName>
</protein>
<dbReference type="EMBL" id="JAGEMI010000001">
    <property type="protein sequence ID" value="MBO1868451.1"/>
    <property type="molecule type" value="Genomic_DNA"/>
</dbReference>
<dbReference type="RefSeq" id="WP_208088926.1">
    <property type="nucleotide sequence ID" value="NZ_CP086136.1"/>
</dbReference>
<evidence type="ECO:0000313" key="1">
    <source>
        <dbReference type="EMBL" id="MBO1868451.1"/>
    </source>
</evidence>
<organism evidence="1">
    <name type="scientific">Bradyrhizobium barranii subsp. barranii</name>
    <dbReference type="NCBI Taxonomy" id="2823807"/>
    <lineage>
        <taxon>Bacteria</taxon>
        <taxon>Pseudomonadati</taxon>
        <taxon>Pseudomonadota</taxon>
        <taxon>Alphaproteobacteria</taxon>
        <taxon>Hyphomicrobiales</taxon>
        <taxon>Nitrobacteraceae</taxon>
        <taxon>Bradyrhizobium</taxon>
        <taxon>Bradyrhizobium barranii</taxon>
    </lineage>
</organism>
<sequence>MMGVTDTQSYSHVIRNVFFDAVSADPFFASYTCRKNKMLVARPEYLPYLGVYIIDETMLPDGDGNAGEVRFIHSTRIGFSALAANNDQNALEAQLDAAYWRIMNRLWPDEYIMNLLDTTDPSTGLQNPDNTRIESIERGVRRYVWGNAAFNNETPVGEVQYDITCRHRTYWSPVIPDDLLTIDLKTGIKPGDTQAEMDQRQQLHATYQFDPSSFQAKRDFKQRSKGNGR</sequence>
<gene>
    <name evidence="2" type="ORF">J4G43_047250</name>
    <name evidence="1" type="ORF">J4G43_48955</name>
</gene>
<reference evidence="2 3" key="2">
    <citation type="journal article" date="2022" name="Int. J. Syst. Evol. Microbiol.">
        <title>Strains of Bradyrhizobium barranii sp. nov. associated with legumes native to Canada are symbionts of soybeans and belong to different subspecies (subsp. barranii subsp. nov. and subsp. apii subsp. nov.) and symbiovars (sv. glycinearum and sv. septentrionale).</title>
        <authorList>
            <person name="Bromfield E.S.P."/>
            <person name="Cloutier S."/>
            <person name="Wasai-Hara S."/>
            <person name="Minamisawa K."/>
        </authorList>
    </citation>
    <scope>NUCLEOTIDE SEQUENCE [LARGE SCALE GENOMIC DNA]</scope>
    <source>
        <strain evidence="2 3">144S4</strain>
    </source>
</reference>
<dbReference type="KEGG" id="bban:J4G43_047250"/>
<proteinExistence type="predicted"/>
<dbReference type="AlphaFoldDB" id="A0A939S9G1"/>
<dbReference type="Proteomes" id="UP000664702">
    <property type="component" value="Chromosome"/>
</dbReference>
<evidence type="ECO:0000313" key="2">
    <source>
        <dbReference type="EMBL" id="UEM11965.1"/>
    </source>
</evidence>
<reference evidence="1" key="1">
    <citation type="submission" date="2021-03" db="EMBL/GenBank/DDBJ databases">
        <title>Whole Genome Sequence of Bradyrhizobium sp. Strain 144S4.</title>
        <authorList>
            <person name="Bromfield E.S.P."/>
            <person name="Cloutier S."/>
        </authorList>
    </citation>
    <scope>NUCLEOTIDE SEQUENCE [LARGE SCALE GENOMIC DNA]</scope>
    <source>
        <strain evidence="1">144S4</strain>
    </source>
</reference>
<evidence type="ECO:0000313" key="3">
    <source>
        <dbReference type="Proteomes" id="UP000664702"/>
    </source>
</evidence>